<feature type="domain" description="CID" evidence="1">
    <location>
        <begin position="1"/>
        <end position="33"/>
    </location>
</feature>
<keyword evidence="3" id="KW-1185">Reference proteome</keyword>
<evidence type="ECO:0000259" key="1">
    <source>
        <dbReference type="PROSITE" id="PS51391"/>
    </source>
</evidence>
<comment type="caution">
    <text evidence="2">The sequence shown here is derived from an EMBL/GenBank/DDBJ whole genome shotgun (WGS) entry which is preliminary data.</text>
</comment>
<reference evidence="2" key="1">
    <citation type="submission" date="2018-11" db="EMBL/GenBank/DDBJ databases">
        <authorList>
            <consortium name="Pathogen Informatics"/>
        </authorList>
    </citation>
    <scope>NUCLEOTIDE SEQUENCE</scope>
</reference>
<dbReference type="OrthoDB" id="377209at2759"/>
<dbReference type="EMBL" id="CAAALY010271027">
    <property type="protein sequence ID" value="VEL41782.1"/>
    <property type="molecule type" value="Genomic_DNA"/>
</dbReference>
<dbReference type="InterPro" id="IPR006569">
    <property type="entry name" value="CID_dom"/>
</dbReference>
<protein>
    <recommendedName>
        <fullName evidence="1">CID domain-containing protein</fullName>
    </recommendedName>
</protein>
<organism evidence="2 3">
    <name type="scientific">Protopolystoma xenopodis</name>
    <dbReference type="NCBI Taxonomy" id="117903"/>
    <lineage>
        <taxon>Eukaryota</taxon>
        <taxon>Metazoa</taxon>
        <taxon>Spiralia</taxon>
        <taxon>Lophotrochozoa</taxon>
        <taxon>Platyhelminthes</taxon>
        <taxon>Monogenea</taxon>
        <taxon>Polyopisthocotylea</taxon>
        <taxon>Polystomatidea</taxon>
        <taxon>Polystomatidae</taxon>
        <taxon>Protopolystoma</taxon>
    </lineage>
</organism>
<dbReference type="Proteomes" id="UP000784294">
    <property type="component" value="Unassembled WGS sequence"/>
</dbReference>
<evidence type="ECO:0000313" key="2">
    <source>
        <dbReference type="EMBL" id="VEL41782.1"/>
    </source>
</evidence>
<dbReference type="PROSITE" id="PS51391">
    <property type="entry name" value="CID"/>
    <property type="match status" value="1"/>
</dbReference>
<accession>A0A3S5C888</accession>
<dbReference type="AlphaFoldDB" id="A0A3S5C888"/>
<sequence>MQKVMLCFRAWEDWAIYPGDFLFQLQTSFLGIANEPLNEDGDPLFSDDIDGAALDDELTSRLPSNEMTTLGSDVEALEATPLVQYDGDAADLDGSPLVEHEDEDDATEMFPLLVVICIYPSKSNAIFFIPIFNPYL</sequence>
<gene>
    <name evidence="2" type="ORF">PXEA_LOCUS35222</name>
</gene>
<proteinExistence type="predicted"/>
<name>A0A3S5C888_9PLAT</name>
<evidence type="ECO:0000313" key="3">
    <source>
        <dbReference type="Proteomes" id="UP000784294"/>
    </source>
</evidence>